<keyword evidence="1" id="KW-0812">Transmembrane</keyword>
<keyword evidence="3" id="KW-1185">Reference proteome</keyword>
<evidence type="ECO:0000313" key="2">
    <source>
        <dbReference type="EMBL" id="GMF14873.1"/>
    </source>
</evidence>
<sequence length="336" mass="37251">MLRIKLDDLRINKWKYLRLLSVQVSILVIFQGVAVLLSHAPVWGHAVITVGIPVLRAALKRVIWRLSSCLEDISTDVGVCVIEIFGSLFQNVCLQNARSVGVSALIIFVDFTQAAIETRLYMEHKFVVDGRHTTRTAVKTLEGALHFGVLNARKTTRLLKQRPDSTVVGVTRTGNSVMLSPLEVHRKAKKVSTRYSTSNNIAKILATTENALNAEAIDLGDIASGVNSQEAKDGHHTLRPIISLTAFAPKRSLNIDDVENPHRHHAKILSQGLQLVFASEVLVFAEYAEFACSVLYGLYTELLYHLPYAKYNLFFIGLSQSQFKGCVANTFAYAAF</sequence>
<gene>
    <name evidence="2" type="ORF">Plil01_000498400</name>
</gene>
<comment type="caution">
    <text evidence="2">The sequence shown here is derived from an EMBL/GenBank/DDBJ whole genome shotgun (WGS) entry which is preliminary data.</text>
</comment>
<dbReference type="Proteomes" id="UP001165083">
    <property type="component" value="Unassembled WGS sequence"/>
</dbReference>
<accession>A0A9W6TGX9</accession>
<keyword evidence="1" id="KW-0472">Membrane</keyword>
<dbReference type="AlphaFoldDB" id="A0A9W6TGX9"/>
<feature type="transmembrane region" description="Helical" evidence="1">
    <location>
        <begin position="16"/>
        <end position="36"/>
    </location>
</feature>
<organism evidence="2 3">
    <name type="scientific">Phytophthora lilii</name>
    <dbReference type="NCBI Taxonomy" id="2077276"/>
    <lineage>
        <taxon>Eukaryota</taxon>
        <taxon>Sar</taxon>
        <taxon>Stramenopiles</taxon>
        <taxon>Oomycota</taxon>
        <taxon>Peronosporomycetes</taxon>
        <taxon>Peronosporales</taxon>
        <taxon>Peronosporaceae</taxon>
        <taxon>Phytophthora</taxon>
    </lineage>
</organism>
<name>A0A9W6TGX9_9STRA</name>
<proteinExistence type="predicted"/>
<evidence type="ECO:0000313" key="3">
    <source>
        <dbReference type="Proteomes" id="UP001165083"/>
    </source>
</evidence>
<reference evidence="2" key="1">
    <citation type="submission" date="2023-04" db="EMBL/GenBank/DDBJ databases">
        <title>Phytophthora lilii NBRC 32176.</title>
        <authorList>
            <person name="Ichikawa N."/>
            <person name="Sato H."/>
            <person name="Tonouchi N."/>
        </authorList>
    </citation>
    <scope>NUCLEOTIDE SEQUENCE</scope>
    <source>
        <strain evidence="2">NBRC 32176</strain>
    </source>
</reference>
<evidence type="ECO:0000256" key="1">
    <source>
        <dbReference type="SAM" id="Phobius"/>
    </source>
</evidence>
<protein>
    <submittedName>
        <fullName evidence="2">Unnamed protein product</fullName>
    </submittedName>
</protein>
<keyword evidence="1" id="KW-1133">Transmembrane helix</keyword>
<dbReference type="EMBL" id="BSXW01000209">
    <property type="protein sequence ID" value="GMF14873.1"/>
    <property type="molecule type" value="Genomic_DNA"/>
</dbReference>